<reference evidence="1 2" key="1">
    <citation type="journal article" date="2023" name="Science">
        <title>Complex scaffold remodeling in plant triterpene biosynthesis.</title>
        <authorList>
            <person name="De La Pena R."/>
            <person name="Hodgson H."/>
            <person name="Liu J.C."/>
            <person name="Stephenson M.J."/>
            <person name="Martin A.C."/>
            <person name="Owen C."/>
            <person name="Harkess A."/>
            <person name="Leebens-Mack J."/>
            <person name="Jimenez L.E."/>
            <person name="Osbourn A."/>
            <person name="Sattely E.S."/>
        </authorList>
    </citation>
    <scope>NUCLEOTIDE SEQUENCE [LARGE SCALE GENOMIC DNA]</scope>
    <source>
        <strain evidence="2">cv. JPN11</strain>
        <tissue evidence="1">Leaf</tissue>
    </source>
</reference>
<keyword evidence="2" id="KW-1185">Reference proteome</keyword>
<comment type="caution">
    <text evidence="1">The sequence shown here is derived from an EMBL/GenBank/DDBJ whole genome shotgun (WGS) entry which is preliminary data.</text>
</comment>
<organism evidence="1 2">
    <name type="scientific">Melia azedarach</name>
    <name type="common">Chinaberry tree</name>
    <dbReference type="NCBI Taxonomy" id="155640"/>
    <lineage>
        <taxon>Eukaryota</taxon>
        <taxon>Viridiplantae</taxon>
        <taxon>Streptophyta</taxon>
        <taxon>Embryophyta</taxon>
        <taxon>Tracheophyta</taxon>
        <taxon>Spermatophyta</taxon>
        <taxon>Magnoliopsida</taxon>
        <taxon>eudicotyledons</taxon>
        <taxon>Gunneridae</taxon>
        <taxon>Pentapetalae</taxon>
        <taxon>rosids</taxon>
        <taxon>malvids</taxon>
        <taxon>Sapindales</taxon>
        <taxon>Meliaceae</taxon>
        <taxon>Melia</taxon>
    </lineage>
</organism>
<dbReference type="Proteomes" id="UP001164539">
    <property type="component" value="Chromosome 8"/>
</dbReference>
<evidence type="ECO:0000313" key="2">
    <source>
        <dbReference type="Proteomes" id="UP001164539"/>
    </source>
</evidence>
<dbReference type="EMBL" id="CM051401">
    <property type="protein sequence ID" value="KAJ4713158.1"/>
    <property type="molecule type" value="Genomic_DNA"/>
</dbReference>
<protein>
    <submittedName>
        <fullName evidence="1">Zinc finger protein ZPR1-like</fullName>
    </submittedName>
</protein>
<accession>A0ACC1XP91</accession>
<evidence type="ECO:0000313" key="1">
    <source>
        <dbReference type="EMBL" id="KAJ4713158.1"/>
    </source>
</evidence>
<gene>
    <name evidence="1" type="ORF">OWV82_015287</name>
</gene>
<sequence>MENKEQIVDVGSVVEAVSAEDSDAPLYQVESLCMRCGENGITRFLLTLIPHFRKVLLSAFECPHCGERNNEVQFAGEIQPRGSCYRLDVPAGDQKMFHRQVVKSESATIKIPELDFEIPPEAQRGSLSTVEGILVRAADELEALQEERKKVDAKTAEAIDQFLLKLRAYAKGDSSFTFILDDPSGNSFIENPNAPSPDPLLSIKFYERTPEQQALLGYLADPSQLGEPSDVVSTGELSNTSDKRGPHGSVGAVAGHRAIAQSNSAEIADALFRYSAPEEVLTFPSTCGVCAVRCETRMFVTRIPYFQEVIVMASTCDACGYRNSELKPGGRIPEKGKRITLCVKNINDLSRDVIKSDTAGVKVPELDLELASGTLGGVVTTVEGLITKISESLERVHGFTFGDSLDEYKKTKWQDFKVKLKKLLSIEEPWTLILDDALANSFIAPVTDDIKDDHQLTFEEYERSWEQSEELGLNDIDTSSADAAYNSTDMS</sequence>
<proteinExistence type="predicted"/>
<name>A0ACC1XP91_MELAZ</name>